<keyword evidence="2 8" id="KW-0853">WD repeat</keyword>
<keyword evidence="11" id="KW-1185">Reference proteome</keyword>
<evidence type="ECO:0000256" key="2">
    <source>
        <dbReference type="ARBA" id="ARBA00022574"/>
    </source>
</evidence>
<evidence type="ECO:0000256" key="3">
    <source>
        <dbReference type="ARBA" id="ARBA00022694"/>
    </source>
</evidence>
<organism evidence="10 11">
    <name type="scientific">Arctia plantaginis</name>
    <name type="common">Wood tiger moth</name>
    <name type="synonym">Phalaena plantaginis</name>
    <dbReference type="NCBI Taxonomy" id="874455"/>
    <lineage>
        <taxon>Eukaryota</taxon>
        <taxon>Metazoa</taxon>
        <taxon>Ecdysozoa</taxon>
        <taxon>Arthropoda</taxon>
        <taxon>Hexapoda</taxon>
        <taxon>Insecta</taxon>
        <taxon>Pterygota</taxon>
        <taxon>Neoptera</taxon>
        <taxon>Endopterygota</taxon>
        <taxon>Lepidoptera</taxon>
        <taxon>Glossata</taxon>
        <taxon>Ditrysia</taxon>
        <taxon>Noctuoidea</taxon>
        <taxon>Erebidae</taxon>
        <taxon>Arctiinae</taxon>
        <taxon>Arctia</taxon>
    </lineage>
</organism>
<dbReference type="PANTHER" id="PTHR16288:SF0">
    <property type="entry name" value="TRNA (GUANINE-N(7)-)-METHYLTRANSFERASE NON-CATALYTIC SUBUNIT WDR4"/>
    <property type="match status" value="1"/>
</dbReference>
<evidence type="ECO:0000256" key="1">
    <source>
        <dbReference type="ARBA" id="ARBA00004123"/>
    </source>
</evidence>
<dbReference type="Proteomes" id="UP000494106">
    <property type="component" value="Unassembled WGS sequence"/>
</dbReference>
<keyword evidence="5 8" id="KW-0539">Nucleus</keyword>
<evidence type="ECO:0008006" key="12">
    <source>
        <dbReference type="Google" id="ProtNLM"/>
    </source>
</evidence>
<keyword evidence="3 8" id="KW-0819">tRNA processing</keyword>
<feature type="repeat" description="WD" evidence="9">
    <location>
        <begin position="164"/>
        <end position="206"/>
    </location>
</feature>
<comment type="pathway">
    <text evidence="8">tRNA modification; N(7)-methylguanine-tRNA biosynthesis.</text>
</comment>
<name>A0A8S1BD11_ARCPL</name>
<dbReference type="InterPro" id="IPR001680">
    <property type="entry name" value="WD40_rpt"/>
</dbReference>
<dbReference type="PANTHER" id="PTHR16288">
    <property type="entry name" value="WD40 REPEAT PROTEIN 4"/>
    <property type="match status" value="1"/>
</dbReference>
<comment type="subunit">
    <text evidence="7">Forms a heterodimer with the catalytic subunit Mettl1. Interacts with mei-P26 and weakly interacts with bgcn; required for the function or formation of the mei-P26-bgcn-bam-sxl complex. Interacts with nanos; may be involved in mei-P26-dependent derepression of the BMP signaling pathway. Interacts with Myc; the interaction may be mediated by mei-P26 and may be involved in the regulation of ribosome biogenesis.</text>
</comment>
<dbReference type="GO" id="GO:0005634">
    <property type="term" value="C:nucleus"/>
    <property type="evidence" value="ECO:0007669"/>
    <property type="project" value="UniProtKB-SubCell"/>
</dbReference>
<evidence type="ECO:0000256" key="7">
    <source>
        <dbReference type="ARBA" id="ARBA00093542"/>
    </source>
</evidence>
<evidence type="ECO:0000256" key="5">
    <source>
        <dbReference type="ARBA" id="ARBA00023242"/>
    </source>
</evidence>
<evidence type="ECO:0000256" key="8">
    <source>
        <dbReference type="HAMAP-Rule" id="MF_03056"/>
    </source>
</evidence>
<reference evidence="10 11" key="1">
    <citation type="submission" date="2020-04" db="EMBL/GenBank/DDBJ databases">
        <authorList>
            <person name="Wallbank WR R."/>
            <person name="Pardo Diaz C."/>
            <person name="Kozak K."/>
            <person name="Martin S."/>
            <person name="Jiggins C."/>
            <person name="Moest M."/>
            <person name="Warren A I."/>
            <person name="Byers J.R.P. K."/>
            <person name="Montejo-Kovacevich G."/>
            <person name="Yen C E."/>
        </authorList>
    </citation>
    <scope>NUCLEOTIDE SEQUENCE [LARGE SCALE GENOMIC DNA]</scope>
</reference>
<dbReference type="AlphaFoldDB" id="A0A8S1BD11"/>
<dbReference type="InterPro" id="IPR015943">
    <property type="entry name" value="WD40/YVTN_repeat-like_dom_sf"/>
</dbReference>
<dbReference type="HAMAP" id="MF_03056">
    <property type="entry name" value="TRM82"/>
    <property type="match status" value="1"/>
</dbReference>
<keyword evidence="4 8" id="KW-0677">Repeat</keyword>
<evidence type="ECO:0000256" key="4">
    <source>
        <dbReference type="ARBA" id="ARBA00022737"/>
    </source>
</evidence>
<sequence>MAHMVGTEKYIITAKELHVDIFNYLDHKTIDIAVKNKPNERDSISDIALSNDGKQLAVITLTSKKLLVYDLQLTKPQKEYNVPRSASRIRFTVDDSKLLVADKSGDVLIYDITTDSSGTKILGHLSLLLDVLQTNDSRYIISSDRDEKIRVSCYPNTYNIQTYCLGHKEFVNHIELLPHNDKYLTSTSGDGTVKIWNYIDGKLHHTIDTSVDITDDQLKQNFLNIMDEGGIEVSNLPIVHYSTSSISDNFSVLALTVHSCNAVLIYSLSNNDNKFSHRLEHKIILENFPSAMKLHNNSIFVYDDTERYVLIYKLIYNNENVTVETHSKERMFESKEDTDTENKETQLEAIKVLYKRKFDNVQEYQERKKQRLEKSSK</sequence>
<dbReference type="OrthoDB" id="371245at2759"/>
<evidence type="ECO:0000256" key="6">
    <source>
        <dbReference type="ARBA" id="ARBA00093337"/>
    </source>
</evidence>
<accession>A0A8S1BD11</accession>
<dbReference type="SUPFAM" id="SSF50978">
    <property type="entry name" value="WD40 repeat-like"/>
    <property type="match status" value="1"/>
</dbReference>
<evidence type="ECO:0000313" key="10">
    <source>
        <dbReference type="EMBL" id="CAB3257757.1"/>
    </source>
</evidence>
<evidence type="ECO:0000256" key="9">
    <source>
        <dbReference type="PROSITE-ProRule" id="PRU00221"/>
    </source>
</evidence>
<dbReference type="PROSITE" id="PS50082">
    <property type="entry name" value="WD_REPEATS_2"/>
    <property type="match status" value="1"/>
</dbReference>
<dbReference type="Pfam" id="PF00400">
    <property type="entry name" value="WD40"/>
    <property type="match status" value="1"/>
</dbReference>
<dbReference type="InterPro" id="IPR036322">
    <property type="entry name" value="WD40_repeat_dom_sf"/>
</dbReference>
<dbReference type="SMART" id="SM00320">
    <property type="entry name" value="WD40"/>
    <property type="match status" value="4"/>
</dbReference>
<dbReference type="GO" id="GO:0005829">
    <property type="term" value="C:cytosol"/>
    <property type="evidence" value="ECO:0007669"/>
    <property type="project" value="TreeGrafter"/>
</dbReference>
<comment type="function">
    <text evidence="8">Required for the formation of N(7)-methylguanine at position 46 (m7G46) in tRNA. In the complex, it is required to stabilize and induce conformational changes of the catalytic subunit.</text>
</comment>
<dbReference type="InterPro" id="IPR028884">
    <property type="entry name" value="Trm82"/>
</dbReference>
<comment type="subcellular location">
    <subcellularLocation>
        <location evidence="1 8">Nucleus</location>
    </subcellularLocation>
</comment>
<dbReference type="EMBL" id="CADEBC010000592">
    <property type="protein sequence ID" value="CAB3257757.1"/>
    <property type="molecule type" value="Genomic_DNA"/>
</dbReference>
<dbReference type="GO" id="GO:0043527">
    <property type="term" value="C:tRNA methyltransferase complex"/>
    <property type="evidence" value="ECO:0007669"/>
    <property type="project" value="TreeGrafter"/>
</dbReference>
<proteinExistence type="inferred from homology"/>
<comment type="similarity">
    <text evidence="8">Belongs to the WD repeat TRM82 family.</text>
</comment>
<dbReference type="GO" id="GO:0106004">
    <property type="term" value="P:tRNA (guanine-N7)-methylation"/>
    <property type="evidence" value="ECO:0007669"/>
    <property type="project" value="UniProtKB-UniRule"/>
</dbReference>
<gene>
    <name evidence="10" type="ORF">APLA_LOCUS16143</name>
</gene>
<dbReference type="PROSITE" id="PS50294">
    <property type="entry name" value="WD_REPEATS_REGION"/>
    <property type="match status" value="1"/>
</dbReference>
<protein>
    <recommendedName>
        <fullName evidence="12">tRNA (guanine-N(7)-)-methyltransferase non-catalytic subunit wuho</fullName>
    </recommendedName>
</protein>
<dbReference type="Gene3D" id="2.130.10.10">
    <property type="entry name" value="YVTN repeat-like/Quinoprotein amine dehydrogenase"/>
    <property type="match status" value="1"/>
</dbReference>
<evidence type="ECO:0000313" key="11">
    <source>
        <dbReference type="Proteomes" id="UP000494106"/>
    </source>
</evidence>
<comment type="caution">
    <text evidence="10">The sequence shown here is derived from an EMBL/GenBank/DDBJ whole genome shotgun (WGS) entry which is preliminary data.</text>
</comment>
<comment type="function">
    <text evidence="6">Required for the Mettl1-dependent formation of N(7)-methylguanine at position 46 (m7G46) in tRNA. In the Mettl1-wuho methyltransferase complex, it is required to stabilize and induce conformational changes of the catalytic subunit. Required for binding of nanos mRNA and repression of translation by the mei-P26-bgcn-bam-sxl complex. May cooperate with mei-P26 and nanos to derepress the BMP signaling pathway. May cooperate with mei-P26 to suppress expression of a subset of microRNAs. May cooperate with mei-P26 to regulate bam expression levels in germline cells during gametogenesis. Required to promote mitosis to meiosis transition during gametogenesis. May regulate germline cell division in part by regulating ribosome biogenesis.</text>
</comment>